<dbReference type="SMART" id="SM00966">
    <property type="entry name" value="SpoVT_AbrB"/>
    <property type="match status" value="1"/>
</dbReference>
<comment type="caution">
    <text evidence="2">The sequence shown here is derived from an EMBL/GenBank/DDBJ whole genome shotgun (WGS) entry which is preliminary data.</text>
</comment>
<accession>A0A2A2FI91</accession>
<keyword evidence="3" id="KW-1185">Reference proteome</keyword>
<proteinExistence type="predicted"/>
<name>A0A2A2FI91_9EURY</name>
<evidence type="ECO:0000259" key="1">
    <source>
        <dbReference type="PROSITE" id="PS51740"/>
    </source>
</evidence>
<gene>
    <name evidence="2" type="ORF">CK500_08000</name>
</gene>
<dbReference type="Gene3D" id="2.10.260.10">
    <property type="match status" value="1"/>
</dbReference>
<dbReference type="PROSITE" id="PS51740">
    <property type="entry name" value="SPOVT_ABRB"/>
    <property type="match status" value="1"/>
</dbReference>
<evidence type="ECO:0000313" key="2">
    <source>
        <dbReference type="EMBL" id="PAU84362.1"/>
    </source>
</evidence>
<dbReference type="GO" id="GO:0003677">
    <property type="term" value="F:DNA binding"/>
    <property type="evidence" value="ECO:0007669"/>
    <property type="project" value="InterPro"/>
</dbReference>
<dbReference type="AlphaFoldDB" id="A0A2A2FI91"/>
<dbReference type="Proteomes" id="UP000218083">
    <property type="component" value="Unassembled WGS sequence"/>
</dbReference>
<dbReference type="EMBL" id="NSKC01000003">
    <property type="protein sequence ID" value="PAU84362.1"/>
    <property type="molecule type" value="Genomic_DNA"/>
</dbReference>
<dbReference type="InterPro" id="IPR007159">
    <property type="entry name" value="SpoVT-AbrB_dom"/>
</dbReference>
<evidence type="ECO:0000313" key="3">
    <source>
        <dbReference type="Proteomes" id="UP000218083"/>
    </source>
</evidence>
<feature type="domain" description="SpoVT-AbrB" evidence="1">
    <location>
        <begin position="14"/>
        <end position="59"/>
    </location>
</feature>
<protein>
    <recommendedName>
        <fullName evidence="1">SpoVT-AbrB domain-containing protein</fullName>
    </recommendedName>
</protein>
<organism evidence="2 3">
    <name type="scientific">Halorubrum salipaludis</name>
    <dbReference type="NCBI Taxonomy" id="2032630"/>
    <lineage>
        <taxon>Archaea</taxon>
        <taxon>Methanobacteriati</taxon>
        <taxon>Methanobacteriota</taxon>
        <taxon>Stenosarchaea group</taxon>
        <taxon>Halobacteria</taxon>
        <taxon>Halobacteriales</taxon>
        <taxon>Haloferacaceae</taxon>
        <taxon>Halorubrum</taxon>
    </lineage>
</organism>
<reference evidence="2 3" key="1">
    <citation type="submission" date="2017-08" db="EMBL/GenBank/DDBJ databases">
        <title>The strain WRN001 was isolated from Binhai saline alkaline soil, Tianjin, China.</title>
        <authorList>
            <person name="Liu D."/>
            <person name="Zhang G."/>
        </authorList>
    </citation>
    <scope>NUCLEOTIDE SEQUENCE [LARGE SCALE GENOMIC DNA]</scope>
    <source>
        <strain evidence="2 3">WN019</strain>
    </source>
</reference>
<sequence length="61" mass="6851">MSLLRTNDDLMGTLTDTKVSEKNLTTVPKPVRNFLDVGAGDRVEWHVEDGNIVVRKAPRED</sequence>
<dbReference type="InterPro" id="IPR037914">
    <property type="entry name" value="SpoVT-AbrB_sf"/>
</dbReference>
<dbReference type="NCBIfam" id="TIGR01439">
    <property type="entry name" value="lp_hng_hel_AbrB"/>
    <property type="match status" value="1"/>
</dbReference>
<dbReference type="Pfam" id="PF04014">
    <property type="entry name" value="MazE_antitoxin"/>
    <property type="match status" value="1"/>
</dbReference>
<dbReference type="SUPFAM" id="SSF89447">
    <property type="entry name" value="AbrB/MazE/MraZ-like"/>
    <property type="match status" value="1"/>
</dbReference>